<dbReference type="InParanoid" id="A0A6L2Q2H6"/>
<dbReference type="InterPro" id="IPR014722">
    <property type="entry name" value="Rib_uL2_dom2"/>
</dbReference>
<dbReference type="Gene3D" id="2.30.30.30">
    <property type="match status" value="1"/>
</dbReference>
<dbReference type="SMART" id="SM01382">
    <property type="entry name" value="Ribosomal_L2_C"/>
    <property type="match status" value="1"/>
</dbReference>
<evidence type="ECO:0000259" key="4">
    <source>
        <dbReference type="SMART" id="SM01382"/>
    </source>
</evidence>
<organism evidence="6 7">
    <name type="scientific">Coptotermes formosanus</name>
    <name type="common">Formosan subterranean termite</name>
    <dbReference type="NCBI Taxonomy" id="36987"/>
    <lineage>
        <taxon>Eukaryota</taxon>
        <taxon>Metazoa</taxon>
        <taxon>Ecdysozoa</taxon>
        <taxon>Arthropoda</taxon>
        <taxon>Hexapoda</taxon>
        <taxon>Insecta</taxon>
        <taxon>Pterygota</taxon>
        <taxon>Neoptera</taxon>
        <taxon>Polyneoptera</taxon>
        <taxon>Dictyoptera</taxon>
        <taxon>Blattodea</taxon>
        <taxon>Blattoidea</taxon>
        <taxon>Termitoidae</taxon>
        <taxon>Rhinotermitidae</taxon>
        <taxon>Coptotermes</taxon>
    </lineage>
</organism>
<dbReference type="EMBL" id="BLKM01000839">
    <property type="protein sequence ID" value="GFG38946.1"/>
    <property type="molecule type" value="Genomic_DNA"/>
</dbReference>
<comment type="similarity">
    <text evidence="1">Belongs to the universal ribosomal protein uL2 family.</text>
</comment>
<sequence>MAFSLIARTVCGSSCVGEVLKIKFSSNLGIVCKRLIRTDCPNFRKREERIWKEDLPKPGNGRPFRRIVHYPENYTVEPLNVTNLAGRDPVTGRVIAKGIGGGIKHKYHWIAWIREGPKEGEPIEERVIQIMDDGCRTAKIALVAGGDQLKYILATENMKAGDIIRTSGHIPRIPVRGNEGDAYPLGALPLGTRVNCIEHFPGQGSRYVRAAGTCATIMRHVGDHVVLQMPTKHELAFSKECMAVIGRLSNIMHNKTPIGSPQKLRELGYRPRSGWWQRKSGRHGRKIRRLPPVHILEEPRTKPPEPILLTLGEN</sequence>
<dbReference type="SMART" id="SM01383">
    <property type="entry name" value="Ribosomal_L2"/>
    <property type="match status" value="1"/>
</dbReference>
<dbReference type="SUPFAM" id="SSF50249">
    <property type="entry name" value="Nucleic acid-binding proteins"/>
    <property type="match status" value="1"/>
</dbReference>
<dbReference type="AlphaFoldDB" id="A0A6L2Q2H6"/>
<reference evidence="7" key="1">
    <citation type="submission" date="2020-01" db="EMBL/GenBank/DDBJ databases">
        <title>Draft genome sequence of the Termite Coptotermes fromosanus.</title>
        <authorList>
            <person name="Itakura S."/>
            <person name="Yosikawa Y."/>
            <person name="Umezawa K."/>
        </authorList>
    </citation>
    <scope>NUCLEOTIDE SEQUENCE [LARGE SCALE GENOMIC DNA]</scope>
</reference>
<dbReference type="FunCoup" id="A0A6L2Q2H6">
    <property type="interactions" value="516"/>
</dbReference>
<dbReference type="PANTHER" id="PTHR13691:SF73">
    <property type="entry name" value="LARGE RIBOSOMAL SUBUNIT PROTEIN UL2M"/>
    <property type="match status" value="1"/>
</dbReference>
<dbReference type="InterPro" id="IPR012340">
    <property type="entry name" value="NA-bd_OB-fold"/>
</dbReference>
<evidence type="ECO:0000259" key="5">
    <source>
        <dbReference type="SMART" id="SM01383"/>
    </source>
</evidence>
<feature type="domain" description="Large ribosomal subunit protein uL2 C-terminal" evidence="4">
    <location>
        <begin position="177"/>
        <end position="291"/>
    </location>
</feature>
<evidence type="ECO:0000313" key="6">
    <source>
        <dbReference type="EMBL" id="GFG38946.1"/>
    </source>
</evidence>
<proteinExistence type="inferred from homology"/>
<keyword evidence="2" id="KW-0689">Ribosomal protein</keyword>
<keyword evidence="3" id="KW-0687">Ribonucleoprotein</keyword>
<gene>
    <name evidence="6" type="ORF">Cfor_12551</name>
</gene>
<dbReference type="PANTHER" id="PTHR13691">
    <property type="entry name" value="RIBOSOMAL PROTEIN L2"/>
    <property type="match status" value="1"/>
</dbReference>
<dbReference type="GO" id="GO:0032543">
    <property type="term" value="P:mitochondrial translation"/>
    <property type="evidence" value="ECO:0007669"/>
    <property type="project" value="TreeGrafter"/>
</dbReference>
<comment type="caution">
    <text evidence="6">The sequence shown here is derived from an EMBL/GenBank/DDBJ whole genome shotgun (WGS) entry which is preliminary data.</text>
</comment>
<dbReference type="SUPFAM" id="SSF50104">
    <property type="entry name" value="Translation proteins SH3-like domain"/>
    <property type="match status" value="1"/>
</dbReference>
<feature type="domain" description="Large ribosomal subunit protein uL2 RNA-binding" evidence="5">
    <location>
        <begin position="86"/>
        <end position="166"/>
    </location>
</feature>
<evidence type="ECO:0000256" key="1">
    <source>
        <dbReference type="ARBA" id="ARBA00005636"/>
    </source>
</evidence>
<dbReference type="GO" id="GO:0003723">
    <property type="term" value="F:RNA binding"/>
    <property type="evidence" value="ECO:0007669"/>
    <property type="project" value="TreeGrafter"/>
</dbReference>
<dbReference type="Pfam" id="PF03947">
    <property type="entry name" value="Ribosomal_L2_C"/>
    <property type="match status" value="1"/>
</dbReference>
<dbReference type="Pfam" id="PF00181">
    <property type="entry name" value="Ribosomal_L2_N"/>
    <property type="match status" value="1"/>
</dbReference>
<keyword evidence="7" id="KW-1185">Reference proteome</keyword>
<dbReference type="FunFam" id="2.40.50.140:FF:000157">
    <property type="entry name" value="39S ribosomal protein L2, mitochondrial"/>
    <property type="match status" value="1"/>
</dbReference>
<dbReference type="GO" id="GO:0003735">
    <property type="term" value="F:structural constituent of ribosome"/>
    <property type="evidence" value="ECO:0007669"/>
    <property type="project" value="InterPro"/>
</dbReference>
<evidence type="ECO:0000256" key="2">
    <source>
        <dbReference type="ARBA" id="ARBA00022980"/>
    </source>
</evidence>
<dbReference type="InterPro" id="IPR022666">
    <property type="entry name" value="Ribosomal_uL2_RNA-bd_dom"/>
</dbReference>
<evidence type="ECO:0000313" key="7">
    <source>
        <dbReference type="Proteomes" id="UP000502823"/>
    </source>
</evidence>
<accession>A0A6L2Q2H6</accession>
<dbReference type="Proteomes" id="UP000502823">
    <property type="component" value="Unassembled WGS sequence"/>
</dbReference>
<protein>
    <submittedName>
        <fullName evidence="6">Uncharacterized protein</fullName>
    </submittedName>
</protein>
<name>A0A6L2Q2H6_COPFO</name>
<evidence type="ECO:0000256" key="3">
    <source>
        <dbReference type="ARBA" id="ARBA00023274"/>
    </source>
</evidence>
<dbReference type="InterPro" id="IPR002171">
    <property type="entry name" value="Ribosomal_uL2"/>
</dbReference>
<dbReference type="FunFam" id="2.30.30.30:FF:000048">
    <property type="entry name" value="Mitochondrial ribosomal protein L2"/>
    <property type="match status" value="1"/>
</dbReference>
<dbReference type="InterPro" id="IPR008991">
    <property type="entry name" value="Translation_prot_SH3-like_sf"/>
</dbReference>
<dbReference type="InterPro" id="IPR022669">
    <property type="entry name" value="Ribosomal_uL2_C"/>
</dbReference>
<dbReference type="Gene3D" id="2.40.50.140">
    <property type="entry name" value="Nucleic acid-binding proteins"/>
    <property type="match status" value="1"/>
</dbReference>
<dbReference type="GO" id="GO:0005762">
    <property type="term" value="C:mitochondrial large ribosomal subunit"/>
    <property type="evidence" value="ECO:0007669"/>
    <property type="project" value="TreeGrafter"/>
</dbReference>
<dbReference type="OrthoDB" id="268576at2759"/>